<evidence type="ECO:0000256" key="1">
    <source>
        <dbReference type="SAM" id="MobiDB-lite"/>
    </source>
</evidence>
<reference evidence="2" key="1">
    <citation type="submission" date="2015-08" db="EMBL/GenBank/DDBJ databases">
        <authorList>
            <person name="Babu N.S."/>
            <person name="Beckwith C.J."/>
            <person name="Beseler K.G."/>
            <person name="Brison A."/>
            <person name="Carone J.V."/>
            <person name="Caskin T.P."/>
            <person name="Diamond M."/>
            <person name="Durham M.E."/>
            <person name="Foxe J.M."/>
            <person name="Go M."/>
            <person name="Henderson B.A."/>
            <person name="Jones I.B."/>
            <person name="McGettigan J.A."/>
            <person name="Micheletti S.J."/>
            <person name="Nasrallah M.E."/>
            <person name="Ortiz D."/>
            <person name="Piller C.R."/>
            <person name="Privatt S.R."/>
            <person name="Schneider S.L."/>
            <person name="Sharp S."/>
            <person name="Smith T.C."/>
            <person name="Stanton J.D."/>
            <person name="Ullery H.E."/>
            <person name="Wilson R.J."/>
            <person name="Serrano M.G."/>
            <person name="Buck G."/>
            <person name="Lee V."/>
            <person name="Wang Y."/>
            <person name="Carvalho R."/>
            <person name="Voegtly L."/>
            <person name="Shi R."/>
            <person name="Duckworth R."/>
            <person name="Johnson A."/>
            <person name="Loviza R."/>
            <person name="Walstead R."/>
            <person name="Shah Z."/>
            <person name="Kiflezghi M."/>
            <person name="Wade K."/>
            <person name="Ball S.L."/>
            <person name="Bradley K.W."/>
            <person name="Asai D.J."/>
            <person name="Bowman C.A."/>
            <person name="Russell D.A."/>
            <person name="Pope W.H."/>
            <person name="Jacobs-Sera D."/>
            <person name="Hendrix R.W."/>
            <person name="Hatfull G.F."/>
        </authorList>
    </citation>
    <scope>NUCLEOTIDE SEQUENCE</scope>
</reference>
<dbReference type="EMBL" id="GDKF01007853">
    <property type="protein sequence ID" value="JAT70769.1"/>
    <property type="molecule type" value="Transcribed_RNA"/>
</dbReference>
<feature type="compositionally biased region" description="Low complexity" evidence="1">
    <location>
        <begin position="265"/>
        <end position="279"/>
    </location>
</feature>
<proteinExistence type="predicted"/>
<dbReference type="AlphaFoldDB" id="A0A1D1ZV15"/>
<organism evidence="2">
    <name type="scientific">Auxenochlorella protothecoides</name>
    <name type="common">Green microalga</name>
    <name type="synonym">Chlorella protothecoides</name>
    <dbReference type="NCBI Taxonomy" id="3075"/>
    <lineage>
        <taxon>Eukaryota</taxon>
        <taxon>Viridiplantae</taxon>
        <taxon>Chlorophyta</taxon>
        <taxon>core chlorophytes</taxon>
        <taxon>Trebouxiophyceae</taxon>
        <taxon>Chlorellales</taxon>
        <taxon>Chlorellaceae</taxon>
        <taxon>Auxenochlorella</taxon>
    </lineage>
</organism>
<sequence>MSASGESSPPDPERSGNVEGTLLCLRNEVEALQGKLGQLHGSDLVALRRAYASLSQHVAALEGEWDGTLDAVNRLQTAVVSPEYVAQELGVAGALAVGLTVLQHSLRGVIGRDVLSRGAWLLGAGVVVFRLTGGTLARWLSMVHANILLKRELIQRLRVVDVRHLKGGSLGRSAWVRCDGKKGGWGAPGCVHGLFKHDVVLHYFLSHTTSFCVSGVCACGAGADTLAPVLAPKPHPLFTHPAAQDRIRIMAALQTWAPPAGPALSSDSSGEPAAAAAGSRHGTPSAPSVRSATASPAGRASPAPGTSSAGPSASSSSSLEMVERPEGEAAGRGTGQGCSEGELSREALRKYARLGKKR</sequence>
<evidence type="ECO:0000313" key="2">
    <source>
        <dbReference type="EMBL" id="JAT70769.1"/>
    </source>
</evidence>
<feature type="compositionally biased region" description="Low complexity" evidence="1">
    <location>
        <begin position="290"/>
        <end position="318"/>
    </location>
</feature>
<protein>
    <submittedName>
        <fullName evidence="2">Uncharacterized protein</fullName>
    </submittedName>
</protein>
<gene>
    <name evidence="2" type="ORF">g.8523</name>
</gene>
<accession>A0A1D1ZV15</accession>
<name>A0A1D1ZV15_AUXPR</name>
<feature type="region of interest" description="Disordered" evidence="1">
    <location>
        <begin position="258"/>
        <end position="358"/>
    </location>
</feature>